<comment type="caution">
    <text evidence="2">The sequence shown here is derived from an EMBL/GenBank/DDBJ whole genome shotgun (WGS) entry which is preliminary data.</text>
</comment>
<feature type="compositionally biased region" description="Basic residues" evidence="1">
    <location>
        <begin position="185"/>
        <end position="194"/>
    </location>
</feature>
<proteinExistence type="predicted"/>
<feature type="compositionally biased region" description="Basic and acidic residues" evidence="1">
    <location>
        <begin position="162"/>
        <end position="171"/>
    </location>
</feature>
<sequence length="364" mass="39694">MDLNRTQLMVHDDNAFNKFKIDHGIPDDVQIKKPEPNENADTIEGNGNQILEAGNSEPEMIAFFHSPGTGVFFQIGRAPPRRLLSSKELSAELDEGAAIVKEHDSSEGAASSSSSSGLTSDNEEEIPQLVRRKRGVATPVLLLSSDSDDSDDLGSNRPQSAGKDEIEHSYTRDSAATLSSGKVHMGSKFKKNCQKKAPSSTYSLPNRAELWRPEFSIAELGKRVTMVDIAKDHDTSLALARAVLLPNDIVDLSAEGLEETRDLQVACGPMYERVFNWGISRAGDNYDRQVAELRPDIYQEGWIACLIELGISAKEYMNQLAEKDAAIAPKINPAGNGNGLRDVAAIEIDGDGDESLWEGLEMPI</sequence>
<evidence type="ECO:0000313" key="2">
    <source>
        <dbReference type="EMBL" id="GFY94385.1"/>
    </source>
</evidence>
<feature type="compositionally biased region" description="Low complexity" evidence="1">
    <location>
        <begin position="107"/>
        <end position="117"/>
    </location>
</feature>
<protein>
    <submittedName>
        <fullName evidence="2">Uncharacterized protein</fullName>
    </submittedName>
</protein>
<evidence type="ECO:0000256" key="1">
    <source>
        <dbReference type="SAM" id="MobiDB-lite"/>
    </source>
</evidence>
<organism evidence="2 3">
    <name type="scientific">Actinidia rufa</name>
    <dbReference type="NCBI Taxonomy" id="165716"/>
    <lineage>
        <taxon>Eukaryota</taxon>
        <taxon>Viridiplantae</taxon>
        <taxon>Streptophyta</taxon>
        <taxon>Embryophyta</taxon>
        <taxon>Tracheophyta</taxon>
        <taxon>Spermatophyta</taxon>
        <taxon>Magnoliopsida</taxon>
        <taxon>eudicotyledons</taxon>
        <taxon>Gunneridae</taxon>
        <taxon>Pentapetalae</taxon>
        <taxon>asterids</taxon>
        <taxon>Ericales</taxon>
        <taxon>Actinidiaceae</taxon>
        <taxon>Actinidia</taxon>
    </lineage>
</organism>
<feature type="region of interest" description="Disordered" evidence="1">
    <location>
        <begin position="101"/>
        <end position="124"/>
    </location>
</feature>
<reference evidence="2 3" key="1">
    <citation type="submission" date="2019-07" db="EMBL/GenBank/DDBJ databases">
        <title>De Novo Assembly of kiwifruit Actinidia rufa.</title>
        <authorList>
            <person name="Sugita-Konishi S."/>
            <person name="Sato K."/>
            <person name="Mori E."/>
            <person name="Abe Y."/>
            <person name="Kisaki G."/>
            <person name="Hamano K."/>
            <person name="Suezawa K."/>
            <person name="Otani M."/>
            <person name="Fukuda T."/>
            <person name="Manabe T."/>
            <person name="Gomi K."/>
            <person name="Tabuchi M."/>
            <person name="Akimitsu K."/>
            <person name="Kataoka I."/>
        </authorList>
    </citation>
    <scope>NUCLEOTIDE SEQUENCE [LARGE SCALE GENOMIC DNA]</scope>
    <source>
        <strain evidence="3">cv. Fuchu</strain>
    </source>
</reference>
<evidence type="ECO:0000313" key="3">
    <source>
        <dbReference type="Proteomes" id="UP000585474"/>
    </source>
</evidence>
<dbReference type="AlphaFoldDB" id="A0A7J0F6S0"/>
<gene>
    <name evidence="2" type="ORF">Acr_09g0008310</name>
</gene>
<keyword evidence="3" id="KW-1185">Reference proteome</keyword>
<dbReference type="EMBL" id="BJWL01000009">
    <property type="protein sequence ID" value="GFY94385.1"/>
    <property type="molecule type" value="Genomic_DNA"/>
</dbReference>
<feature type="region of interest" description="Disordered" evidence="1">
    <location>
        <begin position="143"/>
        <end position="200"/>
    </location>
</feature>
<dbReference type="Proteomes" id="UP000585474">
    <property type="component" value="Unassembled WGS sequence"/>
</dbReference>
<name>A0A7J0F6S0_9ERIC</name>
<accession>A0A7J0F6S0</accession>